<keyword evidence="3 6" id="KW-0812">Transmembrane</keyword>
<evidence type="ECO:0000256" key="4">
    <source>
        <dbReference type="ARBA" id="ARBA00022989"/>
    </source>
</evidence>
<keyword evidence="2" id="KW-0813">Transport</keyword>
<keyword evidence="9" id="KW-1185">Reference proteome</keyword>
<dbReference type="AlphaFoldDB" id="A0A0G3EP89"/>
<dbReference type="InterPro" id="IPR011701">
    <property type="entry name" value="MFS"/>
</dbReference>
<evidence type="ECO:0000313" key="9">
    <source>
        <dbReference type="Proteomes" id="UP000036700"/>
    </source>
</evidence>
<comment type="subcellular location">
    <subcellularLocation>
        <location evidence="1">Membrane</location>
        <topology evidence="1">Multi-pass membrane protein</topology>
    </subcellularLocation>
</comment>
<feature type="transmembrane region" description="Helical" evidence="6">
    <location>
        <begin position="82"/>
        <end position="102"/>
    </location>
</feature>
<keyword evidence="4 6" id="KW-1133">Transmembrane helix</keyword>
<dbReference type="InterPro" id="IPR036259">
    <property type="entry name" value="MFS_trans_sf"/>
</dbReference>
<evidence type="ECO:0000256" key="5">
    <source>
        <dbReference type="ARBA" id="ARBA00023136"/>
    </source>
</evidence>
<dbReference type="InterPro" id="IPR020846">
    <property type="entry name" value="MFS_dom"/>
</dbReference>
<organism evidence="8 9">
    <name type="scientific">Pandoraea thiooxydans</name>
    <dbReference type="NCBI Taxonomy" id="445709"/>
    <lineage>
        <taxon>Bacteria</taxon>
        <taxon>Pseudomonadati</taxon>
        <taxon>Pseudomonadota</taxon>
        <taxon>Betaproteobacteria</taxon>
        <taxon>Burkholderiales</taxon>
        <taxon>Burkholderiaceae</taxon>
        <taxon>Pandoraea</taxon>
    </lineage>
</organism>
<evidence type="ECO:0000256" key="3">
    <source>
        <dbReference type="ARBA" id="ARBA00022692"/>
    </source>
</evidence>
<dbReference type="SUPFAM" id="SSF103473">
    <property type="entry name" value="MFS general substrate transporter"/>
    <property type="match status" value="1"/>
</dbReference>
<name>A0A0G3EP89_9BURK</name>
<feature type="transmembrane region" description="Helical" evidence="6">
    <location>
        <begin position="237"/>
        <end position="259"/>
    </location>
</feature>
<evidence type="ECO:0000256" key="2">
    <source>
        <dbReference type="ARBA" id="ARBA00022448"/>
    </source>
</evidence>
<dbReference type="PROSITE" id="PS50850">
    <property type="entry name" value="MFS"/>
    <property type="match status" value="1"/>
</dbReference>
<feature type="transmembrane region" description="Helical" evidence="6">
    <location>
        <begin position="51"/>
        <end position="75"/>
    </location>
</feature>
<keyword evidence="5 6" id="KW-0472">Membrane</keyword>
<feature type="transmembrane region" description="Helical" evidence="6">
    <location>
        <begin position="336"/>
        <end position="359"/>
    </location>
</feature>
<evidence type="ECO:0000259" key="7">
    <source>
        <dbReference type="PROSITE" id="PS50850"/>
    </source>
</evidence>
<dbReference type="PATRIC" id="fig|445709.3.peg.2501"/>
<dbReference type="GO" id="GO:0016020">
    <property type="term" value="C:membrane"/>
    <property type="evidence" value="ECO:0007669"/>
    <property type="project" value="UniProtKB-SubCell"/>
</dbReference>
<feature type="transmembrane region" description="Helical" evidence="6">
    <location>
        <begin position="184"/>
        <end position="204"/>
    </location>
</feature>
<feature type="transmembrane region" description="Helical" evidence="6">
    <location>
        <begin position="108"/>
        <end position="129"/>
    </location>
</feature>
<feature type="transmembrane region" description="Helical" evidence="6">
    <location>
        <begin position="309"/>
        <end position="330"/>
    </location>
</feature>
<reference evidence="9" key="1">
    <citation type="submission" date="2015-06" db="EMBL/GenBank/DDBJ databases">
        <authorList>
            <person name="Lim Y.L."/>
            <person name="Ee R."/>
            <person name="Yong D."/>
            <person name="How K.Y."/>
            <person name="Yin W.F."/>
            <person name="Chan K.G."/>
        </authorList>
    </citation>
    <scope>NUCLEOTIDE SEQUENCE [LARGE SCALE GENOMIC DNA]</scope>
    <source>
        <strain evidence="9">DSM 25325</strain>
    </source>
</reference>
<dbReference type="GO" id="GO:0022857">
    <property type="term" value="F:transmembrane transporter activity"/>
    <property type="evidence" value="ECO:0007669"/>
    <property type="project" value="InterPro"/>
</dbReference>
<gene>
    <name evidence="8" type="ORF">ABW99_11770</name>
</gene>
<dbReference type="PANTHER" id="PTHR23505:SF79">
    <property type="entry name" value="PROTEIN SPINSTER"/>
    <property type="match status" value="1"/>
</dbReference>
<feature type="transmembrane region" description="Helical" evidence="6">
    <location>
        <begin position="405"/>
        <end position="427"/>
    </location>
</feature>
<dbReference type="RefSeq" id="WP_047214674.1">
    <property type="nucleotide sequence ID" value="NZ_CP011568.3"/>
</dbReference>
<dbReference type="KEGG" id="ptx:ABW99_11770"/>
<evidence type="ECO:0000313" key="8">
    <source>
        <dbReference type="EMBL" id="AKJ68795.1"/>
    </source>
</evidence>
<evidence type="ECO:0000256" key="1">
    <source>
        <dbReference type="ARBA" id="ARBA00004141"/>
    </source>
</evidence>
<dbReference type="Gene3D" id="1.20.1250.20">
    <property type="entry name" value="MFS general substrate transporter like domains"/>
    <property type="match status" value="1"/>
</dbReference>
<sequence length="445" mass="46571">MREIRKANPVLAQWGLVVTLTVMTMLAQIDKNILVLMVGPIRHAFGVNDVQISFLIGAAFAVANIVVGLPAGWLADRFDRRAIIACGVVVWSLAVAANAVAASFAALVLARVVVGGAEAMIPPASYSLIRDGVDEARRARALSVYTMALMLGTGLSLVLGGPLIGALQVSGWHALPLVGDVAAWQMALLLIGVVGLPIGLTIFLNRDPGRHGGEASTVAQDARLRAVLRMLWAQRGVFGPLLLFVIGNAMITYGLAAWVPTMVIRRFSLGIKEFGLAQGALMLTAGPVGLWLAGTCMQRRQIAASLTRVASVGIVASAAVTALTVSLVLAGSLSTFWAFDALVVLCSWTFMSVASVIVARTVPSQSVGLVMAIVLVLNGLVGQGLSPTVIALVERHIFGDLPQALPHAMAVVFAVTGLLATAAATLMRRNLARDARLPVSARTFA</sequence>
<dbReference type="EMBL" id="CP011568">
    <property type="protein sequence ID" value="AKJ68795.1"/>
    <property type="molecule type" value="Genomic_DNA"/>
</dbReference>
<feature type="transmembrane region" description="Helical" evidence="6">
    <location>
        <begin position="279"/>
        <end position="297"/>
    </location>
</feature>
<proteinExistence type="predicted"/>
<dbReference type="Proteomes" id="UP000036700">
    <property type="component" value="Chromosome"/>
</dbReference>
<accession>A0A0G3EP89</accession>
<dbReference type="PANTHER" id="PTHR23505">
    <property type="entry name" value="SPINSTER"/>
    <property type="match status" value="1"/>
</dbReference>
<dbReference type="OrthoDB" id="6057322at2"/>
<dbReference type="STRING" id="445709.ABW99_11770"/>
<dbReference type="InterPro" id="IPR044770">
    <property type="entry name" value="MFS_spinster-like"/>
</dbReference>
<dbReference type="Pfam" id="PF07690">
    <property type="entry name" value="MFS_1"/>
    <property type="match status" value="1"/>
</dbReference>
<evidence type="ECO:0000256" key="6">
    <source>
        <dbReference type="SAM" id="Phobius"/>
    </source>
</evidence>
<feature type="transmembrane region" description="Helical" evidence="6">
    <location>
        <begin position="141"/>
        <end position="164"/>
    </location>
</feature>
<feature type="transmembrane region" description="Helical" evidence="6">
    <location>
        <begin position="366"/>
        <end position="385"/>
    </location>
</feature>
<protein>
    <submittedName>
        <fullName evidence="8">MFS transporter</fullName>
    </submittedName>
</protein>
<feature type="domain" description="Major facilitator superfamily (MFS) profile" evidence="7">
    <location>
        <begin position="16"/>
        <end position="432"/>
    </location>
</feature>